<feature type="non-terminal residue" evidence="2">
    <location>
        <position position="65"/>
    </location>
</feature>
<name>A0A1M7QYH0_9ACTN</name>
<dbReference type="STRING" id="310782.SAMN05216499_15018"/>
<protein>
    <submittedName>
        <fullName evidence="2">Uncharacterized protein</fullName>
    </submittedName>
</protein>
<organism evidence="2 3">
    <name type="scientific">Actinacidiphila paucisporea</name>
    <dbReference type="NCBI Taxonomy" id="310782"/>
    <lineage>
        <taxon>Bacteria</taxon>
        <taxon>Bacillati</taxon>
        <taxon>Actinomycetota</taxon>
        <taxon>Actinomycetes</taxon>
        <taxon>Kitasatosporales</taxon>
        <taxon>Streptomycetaceae</taxon>
        <taxon>Actinacidiphila</taxon>
    </lineage>
</organism>
<feature type="compositionally biased region" description="Basic and acidic residues" evidence="1">
    <location>
        <begin position="1"/>
        <end position="12"/>
    </location>
</feature>
<feature type="compositionally biased region" description="Low complexity" evidence="1">
    <location>
        <begin position="19"/>
        <end position="28"/>
    </location>
</feature>
<feature type="compositionally biased region" description="Gly residues" evidence="1">
    <location>
        <begin position="54"/>
        <end position="65"/>
    </location>
</feature>
<reference evidence="2 3" key="1">
    <citation type="submission" date="2016-11" db="EMBL/GenBank/DDBJ databases">
        <authorList>
            <person name="Jaros S."/>
            <person name="Januszkiewicz K."/>
            <person name="Wedrychowicz H."/>
        </authorList>
    </citation>
    <scope>NUCLEOTIDE SEQUENCE [LARGE SCALE GENOMIC DNA]</scope>
    <source>
        <strain evidence="2 3">CGMCC 4.2025</strain>
    </source>
</reference>
<evidence type="ECO:0000313" key="3">
    <source>
        <dbReference type="Proteomes" id="UP000184111"/>
    </source>
</evidence>
<gene>
    <name evidence="2" type="ORF">SAMN05216499_15018</name>
</gene>
<evidence type="ECO:0000313" key="2">
    <source>
        <dbReference type="EMBL" id="SHN37241.1"/>
    </source>
</evidence>
<keyword evidence="3" id="KW-1185">Reference proteome</keyword>
<evidence type="ECO:0000256" key="1">
    <source>
        <dbReference type="SAM" id="MobiDB-lite"/>
    </source>
</evidence>
<dbReference type="AlphaFoldDB" id="A0A1M7QYH0"/>
<proteinExistence type="predicted"/>
<accession>A0A1M7QYH0</accession>
<feature type="region of interest" description="Disordered" evidence="1">
    <location>
        <begin position="1"/>
        <end position="65"/>
    </location>
</feature>
<sequence>MTPHRAGRDAARRPRHTTGPAADAAGRPGPHHHTRHPPPDRPTVAARPPDRGGLTAGGVTAGGVT</sequence>
<dbReference type="EMBL" id="FRBI01000050">
    <property type="protein sequence ID" value="SHN37241.1"/>
    <property type="molecule type" value="Genomic_DNA"/>
</dbReference>
<dbReference type="RefSeq" id="WP_235002761.1">
    <property type="nucleotide sequence ID" value="NZ_FRBI01000050.1"/>
</dbReference>
<dbReference type="Proteomes" id="UP000184111">
    <property type="component" value="Unassembled WGS sequence"/>
</dbReference>